<dbReference type="AlphaFoldDB" id="A0A9X1IDJ9"/>
<comment type="caution">
    <text evidence="1">The sequence shown here is derived from an EMBL/GenBank/DDBJ whole genome shotgun (WGS) entry which is preliminary data.</text>
</comment>
<reference evidence="1" key="1">
    <citation type="submission" date="2021-10" db="EMBL/GenBank/DDBJ databases">
        <title>Roseicella aerolatum sp. nov., isolated from aerosols of e-waste dismantling site.</title>
        <authorList>
            <person name="Qin T."/>
        </authorList>
    </citation>
    <scope>NUCLEOTIDE SEQUENCE</scope>
    <source>
        <strain evidence="1">GB24</strain>
    </source>
</reference>
<evidence type="ECO:0000313" key="1">
    <source>
        <dbReference type="EMBL" id="MCB4822271.1"/>
    </source>
</evidence>
<dbReference type="Proteomes" id="UP001139311">
    <property type="component" value="Unassembled WGS sequence"/>
</dbReference>
<accession>A0A9X1IDJ9</accession>
<sequence>MRVLQVSGVLPGSMAENSGPGDWEATLSLAGDLSGLTGVELLGRDALAFSASLLPGLPALVLRPGAPADFEALAAAGRSPVLEFSLRFTFADGSTVEDLTPRSVTVLDRDDTPPSSLAFASGGTVVAGVIGAVIGRLTVTDPDSAGPFTFSFPEEDAWRFEVVGSVLKLREGISLGLDDMPRRPLIIEVSDGRQSAAFLLELRVADPATWLGHVPPGETRGGLQIVAPDTVLALRESRAVTQVEALPGGERVLTLQEGLQVTLPAAERLVFADGFQDAGPQSPGVQAAALARALTGREADGGTLAGMVARAEAGTGWTEIAATLAGTLPADPGAAVTALYRNALGRDPGGEELALQTGRLAAGVTPAQLAVDIALGAESLGRQPGEGVWVADPLGEGGAWRGGTGGLPGAVVPVATAPDMVWLL</sequence>
<proteinExistence type="predicted"/>
<protein>
    <recommendedName>
        <fullName evidence="3">DUF4214 domain-containing protein</fullName>
    </recommendedName>
</protein>
<evidence type="ECO:0000313" key="2">
    <source>
        <dbReference type="Proteomes" id="UP001139311"/>
    </source>
</evidence>
<keyword evidence="2" id="KW-1185">Reference proteome</keyword>
<organism evidence="1 2">
    <name type="scientific">Roseicella aerolata</name>
    <dbReference type="NCBI Taxonomy" id="2883479"/>
    <lineage>
        <taxon>Bacteria</taxon>
        <taxon>Pseudomonadati</taxon>
        <taxon>Pseudomonadota</taxon>
        <taxon>Alphaproteobacteria</taxon>
        <taxon>Acetobacterales</taxon>
        <taxon>Roseomonadaceae</taxon>
        <taxon>Roseicella</taxon>
    </lineage>
</organism>
<dbReference type="EMBL" id="JAJAQI010000014">
    <property type="protein sequence ID" value="MCB4822271.1"/>
    <property type="molecule type" value="Genomic_DNA"/>
</dbReference>
<dbReference type="RefSeq" id="WP_226608251.1">
    <property type="nucleotide sequence ID" value="NZ_JAJAQI010000014.1"/>
</dbReference>
<name>A0A9X1IDJ9_9PROT</name>
<evidence type="ECO:0008006" key="3">
    <source>
        <dbReference type="Google" id="ProtNLM"/>
    </source>
</evidence>
<gene>
    <name evidence="1" type="ORF">LHA35_11055</name>
</gene>